<dbReference type="AlphaFoldDB" id="A0A7G9YP98"/>
<organism evidence="9">
    <name type="scientific">Candidatus Methanogaster sp. ANME-2c ERB4</name>
    <dbReference type="NCBI Taxonomy" id="2759911"/>
    <lineage>
        <taxon>Archaea</taxon>
        <taxon>Methanobacteriati</taxon>
        <taxon>Methanobacteriota</taxon>
        <taxon>Stenosarchaea group</taxon>
        <taxon>Methanomicrobia</taxon>
        <taxon>Methanosarcinales</taxon>
        <taxon>ANME-2 cluster</taxon>
        <taxon>Candidatus Methanogasteraceae</taxon>
        <taxon>Candidatus Methanogaster</taxon>
    </lineage>
</organism>
<keyword evidence="2 7" id="KW-0639">Primosome</keyword>
<dbReference type="SUPFAM" id="SSF140914">
    <property type="entry name" value="PriB N-terminal domain-like"/>
    <property type="match status" value="1"/>
</dbReference>
<proteinExistence type="inferred from homology"/>
<evidence type="ECO:0000259" key="8">
    <source>
        <dbReference type="Pfam" id="PF04104"/>
    </source>
</evidence>
<feature type="binding site" evidence="7">
    <location>
        <position position="357"/>
    </location>
    <ligand>
        <name>[4Fe-4S] cluster</name>
        <dbReference type="ChEBI" id="CHEBI:49883"/>
    </ligand>
</feature>
<comment type="cofactor">
    <cofactor evidence="7">
        <name>[4Fe-4S] cluster</name>
        <dbReference type="ChEBI" id="CHEBI:49883"/>
    </cofactor>
    <text evidence="7">Binds 1 [4Fe-4S] cluster.</text>
</comment>
<evidence type="ECO:0000256" key="4">
    <source>
        <dbReference type="ARBA" id="ARBA00022723"/>
    </source>
</evidence>
<evidence type="ECO:0000256" key="2">
    <source>
        <dbReference type="ARBA" id="ARBA00022515"/>
    </source>
</evidence>
<feature type="binding site" evidence="7">
    <location>
        <position position="364"/>
    </location>
    <ligand>
        <name>[4Fe-4S] cluster</name>
        <dbReference type="ChEBI" id="CHEBI:49883"/>
    </ligand>
</feature>
<dbReference type="GO" id="GO:1990077">
    <property type="term" value="C:primosome complex"/>
    <property type="evidence" value="ECO:0007669"/>
    <property type="project" value="UniProtKB-KW"/>
</dbReference>
<evidence type="ECO:0000256" key="7">
    <source>
        <dbReference type="HAMAP-Rule" id="MF_00701"/>
    </source>
</evidence>
<dbReference type="HAMAP" id="MF_00701">
    <property type="entry name" value="DNA_primase_lrg_arc"/>
    <property type="match status" value="1"/>
</dbReference>
<comment type="function">
    <text evidence="7">Regulatory subunit of DNA primase, an RNA polymerase that catalyzes the synthesis of short RNA molecules used as primers for DNA polymerase during DNA replication. Stabilizes and modulates the activity of the small subunit, increasing the rate of DNA synthesis, and conferring RNA synthesis capability. The DNA polymerase activity may enable DNA primase to also catalyze primer extension after primer synthesis. May also play a role in DNA repair.</text>
</comment>
<keyword evidence="5 7" id="KW-0408">Iron</keyword>
<dbReference type="NCBIfam" id="NF002588">
    <property type="entry name" value="PRK02249.1-2"/>
    <property type="match status" value="1"/>
</dbReference>
<evidence type="ECO:0000313" key="9">
    <source>
        <dbReference type="EMBL" id="QNO49832.1"/>
    </source>
</evidence>
<reference evidence="9" key="1">
    <citation type="submission" date="2020-06" db="EMBL/GenBank/DDBJ databases">
        <title>Unique genomic features of the anaerobic methanotrophic archaea.</title>
        <authorList>
            <person name="Chadwick G.L."/>
            <person name="Skennerton C.T."/>
            <person name="Laso-Perez R."/>
            <person name="Leu A.O."/>
            <person name="Speth D.R."/>
            <person name="Yu H."/>
            <person name="Morgan-Lang C."/>
            <person name="Hatzenpichler R."/>
            <person name="Goudeau D."/>
            <person name="Malmstrom R."/>
            <person name="Brazelton W.J."/>
            <person name="Woyke T."/>
            <person name="Hallam S.J."/>
            <person name="Tyson G.W."/>
            <person name="Wegener G."/>
            <person name="Boetius A."/>
            <person name="Orphan V."/>
        </authorList>
    </citation>
    <scope>NUCLEOTIDE SEQUENCE</scope>
</reference>
<feature type="domain" description="DNA primase large subunit C-terminal" evidence="8">
    <location>
        <begin position="271"/>
        <end position="358"/>
    </location>
</feature>
<comment type="similarity">
    <text evidence="7">Belongs to the eukaryotic-type primase large subunit family.</text>
</comment>
<dbReference type="EMBL" id="MT631397">
    <property type="protein sequence ID" value="QNO49832.1"/>
    <property type="molecule type" value="Genomic_DNA"/>
</dbReference>
<protein>
    <recommendedName>
        <fullName evidence="7">DNA primase large subunit PriL</fullName>
    </recommendedName>
</protein>
<name>A0A7G9YP98_9EURY</name>
<dbReference type="PANTHER" id="PTHR10537:SF3">
    <property type="entry name" value="DNA PRIMASE LARGE SUBUNIT"/>
    <property type="match status" value="1"/>
</dbReference>
<comment type="subunit">
    <text evidence="7">Heterodimer of a small subunit (PriS) and a large subunit (PriL).</text>
</comment>
<dbReference type="GO" id="GO:0006270">
    <property type="term" value="P:DNA replication initiation"/>
    <property type="evidence" value="ECO:0007669"/>
    <property type="project" value="TreeGrafter"/>
</dbReference>
<evidence type="ECO:0000256" key="5">
    <source>
        <dbReference type="ARBA" id="ARBA00023004"/>
    </source>
</evidence>
<evidence type="ECO:0000256" key="6">
    <source>
        <dbReference type="ARBA" id="ARBA00023014"/>
    </source>
</evidence>
<keyword evidence="4 7" id="KW-0479">Metal-binding</keyword>
<sequence>MSLADILQHTRNLWEVPNSFRCQKAGFTRAASLMATIKLEVACDSIELMEDMMHDPSPATYPFTSRAAAYVRELGVDIPDLLEKRVYNRARARGAERVTQAIEGRIETNVGTDMPAELEVLSYPIARMIVSCIGDDYLIRRYALAEAKAAHESLVCEQRSVLVTMGQEFGMDIDISEQRFRLHFTDYVRYAHRMHDPGWKLVNRQLQSGWLSLSAREFTRLLQEAIRDRIQHDLPLEIPSETNICDKLSGHIAAVKESLGARKTEFEIGGEVNPDAFPPCIANAIAMLQGGVNLAHSARFATTAFLRNIGMSVDEIVGMFGGSPDFDETRTRYQVEHIAGHEYTAPGCDTMKTYGNCVGADDLCGRIVHPLNYYRIKKKARGSGETAGAAQATVRQTA</sequence>
<gene>
    <name evidence="7" type="primary">priL</name>
    <name evidence="9" type="ORF">DBPBNLAN_00042</name>
    <name evidence="10" type="ORF">FNHNGOKL_00040</name>
</gene>
<dbReference type="CDD" id="cd06560">
    <property type="entry name" value="PriL"/>
    <property type="match status" value="1"/>
</dbReference>
<keyword evidence="6 7" id="KW-0411">Iron-sulfur</keyword>
<dbReference type="GO" id="GO:0006269">
    <property type="term" value="P:DNA replication, synthesis of primer"/>
    <property type="evidence" value="ECO:0007669"/>
    <property type="project" value="UniProtKB-UniRule"/>
</dbReference>
<keyword evidence="3 7" id="KW-0235">DNA replication</keyword>
<dbReference type="Pfam" id="PF26466">
    <property type="entry name" value="DNA_primase_lrg_N"/>
    <property type="match status" value="1"/>
</dbReference>
<feature type="binding site" evidence="7">
    <location>
        <position position="280"/>
    </location>
    <ligand>
        <name>[4Fe-4S] cluster</name>
        <dbReference type="ChEBI" id="CHEBI:49883"/>
    </ligand>
</feature>
<evidence type="ECO:0000313" key="10">
    <source>
        <dbReference type="EMBL" id="QNO49972.1"/>
    </source>
</evidence>
<dbReference type="InterPro" id="IPR023642">
    <property type="entry name" value="DNA_primase_lsu_PriL"/>
</dbReference>
<keyword evidence="1 7" id="KW-0004">4Fe-4S</keyword>
<dbReference type="EMBL" id="MT631400">
    <property type="protein sequence ID" value="QNO49972.1"/>
    <property type="molecule type" value="Genomic_DNA"/>
</dbReference>
<dbReference type="GO" id="GO:0003899">
    <property type="term" value="F:DNA-directed RNA polymerase activity"/>
    <property type="evidence" value="ECO:0007669"/>
    <property type="project" value="InterPro"/>
</dbReference>
<dbReference type="GO" id="GO:0051539">
    <property type="term" value="F:4 iron, 4 sulfur cluster binding"/>
    <property type="evidence" value="ECO:0007669"/>
    <property type="project" value="UniProtKB-UniRule"/>
</dbReference>
<evidence type="ECO:0000256" key="3">
    <source>
        <dbReference type="ARBA" id="ARBA00022705"/>
    </source>
</evidence>
<dbReference type="GO" id="GO:0046872">
    <property type="term" value="F:metal ion binding"/>
    <property type="evidence" value="ECO:0007669"/>
    <property type="project" value="UniProtKB-KW"/>
</dbReference>
<accession>A0A7G9YP98</accession>
<feature type="binding site" evidence="7">
    <location>
        <position position="348"/>
    </location>
    <ligand>
        <name>[4Fe-4S] cluster</name>
        <dbReference type="ChEBI" id="CHEBI:49883"/>
    </ligand>
</feature>
<dbReference type="InterPro" id="IPR007238">
    <property type="entry name" value="DNA_primase_lsu_euk/arc"/>
</dbReference>
<dbReference type="PANTHER" id="PTHR10537">
    <property type="entry name" value="DNA PRIMASE LARGE SUBUNIT"/>
    <property type="match status" value="1"/>
</dbReference>
<dbReference type="InterPro" id="IPR058560">
    <property type="entry name" value="DNA_primase_C"/>
</dbReference>
<dbReference type="Pfam" id="PF04104">
    <property type="entry name" value="DNA_primase_lrg"/>
    <property type="match status" value="1"/>
</dbReference>
<evidence type="ECO:0000256" key="1">
    <source>
        <dbReference type="ARBA" id="ARBA00022485"/>
    </source>
</evidence>